<name>A0AA88NHN3_CHASR</name>
<dbReference type="Proteomes" id="UP001187415">
    <property type="component" value="Unassembled WGS sequence"/>
</dbReference>
<feature type="region of interest" description="Disordered" evidence="1">
    <location>
        <begin position="1"/>
        <end position="40"/>
    </location>
</feature>
<protein>
    <submittedName>
        <fullName evidence="2">Uncharacterized protein</fullName>
    </submittedName>
</protein>
<keyword evidence="3" id="KW-1185">Reference proteome</keyword>
<dbReference type="AlphaFoldDB" id="A0AA88NHN3"/>
<proteinExistence type="predicted"/>
<sequence length="81" mass="9125">MQMNENTGLSLNPAESQFPDPETRQDTTDPEDEVSYASISFTRTNRKVQVQGHDEGDEMTYSSVKTASYTAINLNQFSFPQ</sequence>
<accession>A0AA88NHN3</accession>
<evidence type="ECO:0000313" key="2">
    <source>
        <dbReference type="EMBL" id="KAK2855931.1"/>
    </source>
</evidence>
<organism evidence="2 3">
    <name type="scientific">Channa striata</name>
    <name type="common">Snakehead murrel</name>
    <name type="synonym">Ophicephalus striatus</name>
    <dbReference type="NCBI Taxonomy" id="64152"/>
    <lineage>
        <taxon>Eukaryota</taxon>
        <taxon>Metazoa</taxon>
        <taxon>Chordata</taxon>
        <taxon>Craniata</taxon>
        <taxon>Vertebrata</taxon>
        <taxon>Euteleostomi</taxon>
        <taxon>Actinopterygii</taxon>
        <taxon>Neopterygii</taxon>
        <taxon>Teleostei</taxon>
        <taxon>Neoteleostei</taxon>
        <taxon>Acanthomorphata</taxon>
        <taxon>Anabantaria</taxon>
        <taxon>Anabantiformes</taxon>
        <taxon>Channoidei</taxon>
        <taxon>Channidae</taxon>
        <taxon>Channa</taxon>
    </lineage>
</organism>
<reference evidence="2" key="1">
    <citation type="submission" date="2023-07" db="EMBL/GenBank/DDBJ databases">
        <title>Chromosome-level Genome Assembly of Striped Snakehead (Channa striata).</title>
        <authorList>
            <person name="Liu H."/>
        </authorList>
    </citation>
    <scope>NUCLEOTIDE SEQUENCE</scope>
    <source>
        <strain evidence="2">Gz</strain>
        <tissue evidence="2">Muscle</tissue>
    </source>
</reference>
<dbReference type="EMBL" id="JAUPFM010000003">
    <property type="protein sequence ID" value="KAK2855931.1"/>
    <property type="molecule type" value="Genomic_DNA"/>
</dbReference>
<comment type="caution">
    <text evidence="2">The sequence shown here is derived from an EMBL/GenBank/DDBJ whole genome shotgun (WGS) entry which is preliminary data.</text>
</comment>
<feature type="compositionally biased region" description="Polar residues" evidence="1">
    <location>
        <begin position="1"/>
        <end position="15"/>
    </location>
</feature>
<evidence type="ECO:0000313" key="3">
    <source>
        <dbReference type="Proteomes" id="UP001187415"/>
    </source>
</evidence>
<gene>
    <name evidence="2" type="ORF">Q5P01_004666</name>
</gene>
<evidence type="ECO:0000256" key="1">
    <source>
        <dbReference type="SAM" id="MobiDB-lite"/>
    </source>
</evidence>